<evidence type="ECO:0000259" key="1">
    <source>
        <dbReference type="Pfam" id="PF01370"/>
    </source>
</evidence>
<dbReference type="InterPro" id="IPR036291">
    <property type="entry name" value="NAD(P)-bd_dom_sf"/>
</dbReference>
<organism evidence="2 3">
    <name type="scientific">Rhodohalobacter sulfatireducens</name>
    <dbReference type="NCBI Taxonomy" id="2911366"/>
    <lineage>
        <taxon>Bacteria</taxon>
        <taxon>Pseudomonadati</taxon>
        <taxon>Balneolota</taxon>
        <taxon>Balneolia</taxon>
        <taxon>Balneolales</taxon>
        <taxon>Balneolaceae</taxon>
        <taxon>Rhodohalobacter</taxon>
    </lineage>
</organism>
<dbReference type="SUPFAM" id="SSF51735">
    <property type="entry name" value="NAD(P)-binding Rossmann-fold domains"/>
    <property type="match status" value="1"/>
</dbReference>
<protein>
    <submittedName>
        <fullName evidence="2">NAD-dependent epimerase/dehydratase family protein</fullName>
    </submittedName>
</protein>
<proteinExistence type="predicted"/>
<dbReference type="InterPro" id="IPR001509">
    <property type="entry name" value="Epimerase_deHydtase"/>
</dbReference>
<dbReference type="PANTHER" id="PTHR43245:SF13">
    <property type="entry name" value="UDP-D-APIOSE_UDP-D-XYLOSE SYNTHASE 2"/>
    <property type="match status" value="1"/>
</dbReference>
<dbReference type="Pfam" id="PF01370">
    <property type="entry name" value="Epimerase"/>
    <property type="match status" value="1"/>
</dbReference>
<feature type="domain" description="NAD-dependent epimerase/dehydratase" evidence="1">
    <location>
        <begin position="4"/>
        <end position="214"/>
    </location>
</feature>
<dbReference type="Proteomes" id="UP001165366">
    <property type="component" value="Unassembled WGS sequence"/>
</dbReference>
<dbReference type="PANTHER" id="PTHR43245">
    <property type="entry name" value="BIFUNCTIONAL POLYMYXIN RESISTANCE PROTEIN ARNA"/>
    <property type="match status" value="1"/>
</dbReference>
<comment type="caution">
    <text evidence="2">The sequence shown here is derived from an EMBL/GenBank/DDBJ whole genome shotgun (WGS) entry which is preliminary data.</text>
</comment>
<keyword evidence="3" id="KW-1185">Reference proteome</keyword>
<gene>
    <name evidence="2" type="ORF">L6773_16260</name>
</gene>
<dbReference type="RefSeq" id="WP_237855490.1">
    <property type="nucleotide sequence ID" value="NZ_JAKLWS010000026.1"/>
</dbReference>
<dbReference type="Gene3D" id="3.40.50.720">
    <property type="entry name" value="NAD(P)-binding Rossmann-like Domain"/>
    <property type="match status" value="1"/>
</dbReference>
<dbReference type="InterPro" id="IPR050177">
    <property type="entry name" value="Lipid_A_modif_metabolic_enz"/>
</dbReference>
<evidence type="ECO:0000313" key="2">
    <source>
        <dbReference type="EMBL" id="MCG2590133.1"/>
    </source>
</evidence>
<name>A0ABS9KH15_9BACT</name>
<reference evidence="2" key="2">
    <citation type="submission" date="2024-05" db="EMBL/GenBank/DDBJ databases">
        <title>Rhodohalobacter halophilus gen. nov., sp. nov., a moderately halophilic member of the family Balneolaceae.</title>
        <authorList>
            <person name="Xia J."/>
        </authorList>
    </citation>
    <scope>NUCLEOTIDE SEQUENCE</scope>
    <source>
        <strain evidence="2">WB101</strain>
    </source>
</reference>
<reference evidence="2" key="1">
    <citation type="submission" date="2022-01" db="EMBL/GenBank/DDBJ databases">
        <authorList>
            <person name="Wang Y."/>
        </authorList>
    </citation>
    <scope>NUCLEOTIDE SEQUENCE</scope>
    <source>
        <strain evidence="2">WB101</strain>
    </source>
</reference>
<dbReference type="EMBL" id="JAKLWS010000026">
    <property type="protein sequence ID" value="MCG2590133.1"/>
    <property type="molecule type" value="Genomic_DNA"/>
</dbReference>
<evidence type="ECO:0000313" key="3">
    <source>
        <dbReference type="Proteomes" id="UP001165366"/>
    </source>
</evidence>
<accession>A0ABS9KH15</accession>
<sequence length="311" mass="35238">MQTILGAGSAIGTELAKSLPQYTHSIRLVSRNPVKVNESDEIYSADLMDSEAVKKAVSGSDICYLTVGLKYDKKVWKRSWPVIMKNVIEACEEHNSKLVFFDNVYLYDPDHLNPMTEETPVNPSSEKGKVRAEIVKMLWDAAEKGRIEALVARSADFYGPGFEKPLSILIETVFKPLSQGSTANWLGGDSFKHSFTYTPDAGKATALLGNTPRAFGESWHLPTASNPDTGKEWVEEVAEAMNQKPKYRTVSTFIVRLMGLFMPIMRENIEMMYQYDRDYIFNSEKFEQKFNLKPTPYREGIRKVVETDFQS</sequence>